<keyword evidence="8" id="KW-0285">Flavoprotein</keyword>
<dbReference type="InterPro" id="IPR000994">
    <property type="entry name" value="Pept_M24"/>
</dbReference>
<dbReference type="Pfam" id="PF00557">
    <property type="entry name" value="Peptidase_M24"/>
    <property type="match status" value="1"/>
</dbReference>
<dbReference type="AlphaFoldDB" id="A0A485APN8"/>
<dbReference type="GO" id="GO:0008681">
    <property type="term" value="F:2-octaprenyl-6-methoxyphenol hydroxylase activity"/>
    <property type="evidence" value="ECO:0007669"/>
    <property type="project" value="InterPro"/>
</dbReference>
<evidence type="ECO:0000256" key="19">
    <source>
        <dbReference type="ARBA" id="ARBA00075356"/>
    </source>
</evidence>
<dbReference type="EMBL" id="CAADJD010000018">
    <property type="protein sequence ID" value="VFS62925.1"/>
    <property type="molecule type" value="Genomic_DNA"/>
</dbReference>
<keyword evidence="16" id="KW-0464">Manganese</keyword>
<evidence type="ECO:0000256" key="3">
    <source>
        <dbReference type="ARBA" id="ARBA00001974"/>
    </source>
</evidence>
<evidence type="ECO:0000256" key="21">
    <source>
        <dbReference type="RuleBase" id="RU000590"/>
    </source>
</evidence>
<evidence type="ECO:0000256" key="18">
    <source>
        <dbReference type="ARBA" id="ARBA00069363"/>
    </source>
</evidence>
<dbReference type="InterPro" id="IPR011295">
    <property type="entry name" value="UbiH"/>
</dbReference>
<dbReference type="FunFam" id="3.50.50.60:FF:000021">
    <property type="entry name" value="Ubiquinone biosynthesis monooxygenase COQ6"/>
    <property type="match status" value="1"/>
</dbReference>
<keyword evidence="12" id="KW-0274">FAD</keyword>
<dbReference type="Proteomes" id="UP000401081">
    <property type="component" value="Unassembled WGS sequence"/>
</dbReference>
<keyword evidence="14" id="KW-0503">Monooxygenase</keyword>
<proteinExistence type="inferred from homology"/>
<evidence type="ECO:0000256" key="11">
    <source>
        <dbReference type="ARBA" id="ARBA00022801"/>
    </source>
</evidence>
<organism evidence="23 24">
    <name type="scientific">Kluyvera cryocrescens</name>
    <name type="common">Kluyvera citrophila</name>
    <dbReference type="NCBI Taxonomy" id="580"/>
    <lineage>
        <taxon>Bacteria</taxon>
        <taxon>Pseudomonadati</taxon>
        <taxon>Pseudomonadota</taxon>
        <taxon>Gammaproteobacteria</taxon>
        <taxon>Enterobacterales</taxon>
        <taxon>Enterobacteriaceae</taxon>
        <taxon>Kluyvera</taxon>
    </lineage>
</organism>
<evidence type="ECO:0000256" key="2">
    <source>
        <dbReference type="ARBA" id="ARBA00001936"/>
    </source>
</evidence>
<dbReference type="InterPro" id="IPR007865">
    <property type="entry name" value="Aminopep_P_N"/>
</dbReference>
<dbReference type="Pfam" id="PF01494">
    <property type="entry name" value="FAD_binding_3"/>
    <property type="match status" value="1"/>
</dbReference>
<dbReference type="GO" id="GO:0006744">
    <property type="term" value="P:ubiquinone biosynthetic process"/>
    <property type="evidence" value="ECO:0007669"/>
    <property type="project" value="UniProtKB-UniPathway"/>
</dbReference>
<keyword evidence="11 23" id="KW-0378">Hydrolase</keyword>
<keyword evidence="10 21" id="KW-0479">Metal-binding</keyword>
<evidence type="ECO:0000256" key="7">
    <source>
        <dbReference type="ARBA" id="ARBA00012574"/>
    </source>
</evidence>
<dbReference type="InterPro" id="IPR036005">
    <property type="entry name" value="Creatinase/aminopeptidase-like"/>
</dbReference>
<dbReference type="SMART" id="SM01011">
    <property type="entry name" value="AMP_N"/>
    <property type="match status" value="1"/>
</dbReference>
<reference evidence="23 24" key="1">
    <citation type="submission" date="2019-03" db="EMBL/GenBank/DDBJ databases">
        <authorList>
            <consortium name="Pathogen Informatics"/>
        </authorList>
    </citation>
    <scope>NUCLEOTIDE SEQUENCE [LARGE SCALE GENOMIC DNA]</scope>
    <source>
        <strain evidence="23 24">NCTC12993</strain>
    </source>
</reference>
<evidence type="ECO:0000259" key="22">
    <source>
        <dbReference type="SMART" id="SM01011"/>
    </source>
</evidence>
<gene>
    <name evidence="23" type="primary">pepP</name>
    <name evidence="23" type="ORF">NCTC12993_02378</name>
</gene>
<dbReference type="GO" id="GO:0110142">
    <property type="term" value="C:ubiquinone biosynthesis complex"/>
    <property type="evidence" value="ECO:0007669"/>
    <property type="project" value="UniProtKB-ARBA"/>
</dbReference>
<dbReference type="SUPFAM" id="SSF51905">
    <property type="entry name" value="FAD/NAD(P)-binding domain"/>
    <property type="match status" value="1"/>
</dbReference>
<dbReference type="PRINTS" id="PR00420">
    <property type="entry name" value="RNGMNOXGNASE"/>
</dbReference>
<dbReference type="PANTHER" id="PTHR43226">
    <property type="entry name" value="XAA-PRO AMINOPEPTIDASE 3"/>
    <property type="match status" value="1"/>
</dbReference>
<evidence type="ECO:0000256" key="6">
    <source>
        <dbReference type="ARBA" id="ARBA00008766"/>
    </source>
</evidence>
<dbReference type="FunFam" id="3.90.230.10:FF:000002">
    <property type="entry name" value="Xaa-Pro aminopeptidase 3"/>
    <property type="match status" value="1"/>
</dbReference>
<dbReference type="InterPro" id="IPR036188">
    <property type="entry name" value="FAD/NAD-bd_sf"/>
</dbReference>
<name>A0A485APN8_KLUCR</name>
<evidence type="ECO:0000256" key="16">
    <source>
        <dbReference type="ARBA" id="ARBA00023211"/>
    </source>
</evidence>
<comment type="similarity">
    <text evidence="6 21">Belongs to the peptidase M24B family.</text>
</comment>
<comment type="cofactor">
    <cofactor evidence="3">
        <name>FAD</name>
        <dbReference type="ChEBI" id="CHEBI:57692"/>
    </cofactor>
</comment>
<evidence type="ECO:0000256" key="9">
    <source>
        <dbReference type="ARBA" id="ARBA00022670"/>
    </source>
</evidence>
<evidence type="ECO:0000256" key="15">
    <source>
        <dbReference type="ARBA" id="ARBA00023049"/>
    </source>
</evidence>
<dbReference type="GO" id="GO:0071949">
    <property type="term" value="F:FAD binding"/>
    <property type="evidence" value="ECO:0007669"/>
    <property type="project" value="InterPro"/>
</dbReference>
<dbReference type="InterPro" id="IPR029149">
    <property type="entry name" value="Creatin/AminoP/Spt16_N"/>
</dbReference>
<dbReference type="NCBIfam" id="NF004356">
    <property type="entry name" value="PRK05732.1"/>
    <property type="match status" value="1"/>
</dbReference>
<dbReference type="GO" id="GO:0005829">
    <property type="term" value="C:cytosol"/>
    <property type="evidence" value="ECO:0007669"/>
    <property type="project" value="TreeGrafter"/>
</dbReference>
<comment type="pathway">
    <text evidence="4">Cofactor biosynthesis; ubiquinone biosynthesis.</text>
</comment>
<sequence length="830" mass="91705">MTQQAFLRVASSLLAQMKPGSAALIFAAPEVTRSADSEYPYRQNSDFWYFTGFNEPEALLVLIKSDDTHNHSVLFNRVRDLTAEIWFGRRLGQDAAPEKLGVDRALAFSEINQQLYQLLNGLDVIYHAQGEYSWADEIVFTALDKLRKGSRQNLTAPDSMIDWRPMVHEMRLFKDSEEIEILRRAGEISALAHTRAMEKCRPGMFEYQLEGEILHEFSRHGARYPSYNTIVGGGENGCILHYTENESELRDGELVLIDAGCEYLGYAGDITRTFPVNGKFSPAQRAIYDIVLASLHKALELYRPGTSIQEVTTEVVRIMVTGLQGLGILKGEVEQLIADNAHRPFFMHGLSHWLGLDVHDVGAYGADRSRVLEPGMVLTVEPGLYIAPDADVPAEYRGIGIRIEDDILITEDGNENLTATVVKTADEIEALMAAARPAMSLIIVGGGMTGATLALAVSHLTAAAYRFIWLRLRILTPPSIRGLMPGRLPWLAGTCQQLAKVDLWQAIADCATPITTVHVSDRGHAGFVTLDAADYRLAALGNVVELHDVGQRLFGLLHKARGVTLHCPSRVTQVVRQTDGVSVTLDNGETLNGKLLVAADGSRSTLGEQCGIHWQQEPYNQVAVIANVTTAVAHQGRAFERFTEHGPLAMLPMSQNRCSLVWCHPLARHDEVLSWSDARFCRELQQAFGWRLGRITQAGARSAYPLSLTTATRTVSHRLALVGNAAQTLHPIAGQGFNLGMRDVMTLAETLTQAHHAHQDIGDYALLCQYQRQRAEDKSATIGVTDSLVHLFANRWVPLVVGRNAGLMAMELFTPARDWLAQRTLGWVAR</sequence>
<dbReference type="GO" id="GO:0030145">
    <property type="term" value="F:manganese ion binding"/>
    <property type="evidence" value="ECO:0007669"/>
    <property type="project" value="InterPro"/>
</dbReference>
<dbReference type="NCBIfam" id="TIGR01988">
    <property type="entry name" value="Ubi-OHases"/>
    <property type="match status" value="1"/>
</dbReference>
<evidence type="ECO:0000256" key="10">
    <source>
        <dbReference type="ARBA" id="ARBA00022723"/>
    </source>
</evidence>
<evidence type="ECO:0000256" key="12">
    <source>
        <dbReference type="ARBA" id="ARBA00022827"/>
    </source>
</evidence>
<dbReference type="InterPro" id="IPR052433">
    <property type="entry name" value="X-Pro_dipept-like"/>
</dbReference>
<evidence type="ECO:0000256" key="1">
    <source>
        <dbReference type="ARBA" id="ARBA00001424"/>
    </source>
</evidence>
<dbReference type="NCBIfam" id="TIGR01984">
    <property type="entry name" value="UbiH"/>
    <property type="match status" value="1"/>
</dbReference>
<accession>A0A485APN8</accession>
<dbReference type="NCBIfam" id="NF008131">
    <property type="entry name" value="PRK10879.1"/>
    <property type="match status" value="1"/>
</dbReference>
<dbReference type="InterPro" id="IPR018168">
    <property type="entry name" value="Ubi_Hdrlase_CS"/>
</dbReference>
<keyword evidence="13" id="KW-0560">Oxidoreductase</keyword>
<dbReference type="InterPro" id="IPR001131">
    <property type="entry name" value="Peptidase_M24B_aminopep-P_CS"/>
</dbReference>
<dbReference type="Gene3D" id="3.50.50.60">
    <property type="entry name" value="FAD/NAD(P)-binding domain"/>
    <property type="match status" value="2"/>
</dbReference>
<dbReference type="PROSITE" id="PS00491">
    <property type="entry name" value="PROLINE_PEPTIDASE"/>
    <property type="match status" value="1"/>
</dbReference>
<evidence type="ECO:0000256" key="5">
    <source>
        <dbReference type="ARBA" id="ARBA00005349"/>
    </source>
</evidence>
<evidence type="ECO:0000256" key="8">
    <source>
        <dbReference type="ARBA" id="ARBA00022630"/>
    </source>
</evidence>
<feature type="domain" description="Aminopeptidase P N-terminal" evidence="22">
    <location>
        <begin position="1"/>
        <end position="136"/>
    </location>
</feature>
<dbReference type="UniPathway" id="UPA00232"/>
<dbReference type="GO" id="GO:0006508">
    <property type="term" value="P:proteolysis"/>
    <property type="evidence" value="ECO:0007669"/>
    <property type="project" value="UniProtKB-KW"/>
</dbReference>
<keyword evidence="15" id="KW-0482">Metalloprotease</keyword>
<keyword evidence="24" id="KW-1185">Reference proteome</keyword>
<evidence type="ECO:0000256" key="13">
    <source>
        <dbReference type="ARBA" id="ARBA00023002"/>
    </source>
</evidence>
<dbReference type="Pfam" id="PF05195">
    <property type="entry name" value="AMP_N"/>
    <property type="match status" value="1"/>
</dbReference>
<protein>
    <recommendedName>
        <fullName evidence="18">Xaa-Pro aminopeptidase</fullName>
        <ecNumber evidence="7">3.4.11.9</ecNumber>
    </recommendedName>
    <alternativeName>
        <fullName evidence="19">Aminopeptidase P II</fullName>
    </alternativeName>
    <alternativeName>
        <fullName evidence="20">X-Pro aminopeptidase</fullName>
    </alternativeName>
</protein>
<evidence type="ECO:0000313" key="24">
    <source>
        <dbReference type="Proteomes" id="UP000401081"/>
    </source>
</evidence>
<evidence type="ECO:0000256" key="20">
    <source>
        <dbReference type="ARBA" id="ARBA00081411"/>
    </source>
</evidence>
<dbReference type="PROSITE" id="PS01304">
    <property type="entry name" value="UBIH"/>
    <property type="match status" value="1"/>
</dbReference>
<dbReference type="InterPro" id="IPR010971">
    <property type="entry name" value="UbiH/COQ6"/>
</dbReference>
<dbReference type="Gene3D" id="3.40.350.10">
    <property type="entry name" value="Creatinase/prolidase N-terminal domain"/>
    <property type="match status" value="1"/>
</dbReference>
<dbReference type="GO" id="GO:0070006">
    <property type="term" value="F:metalloaminopeptidase activity"/>
    <property type="evidence" value="ECO:0007669"/>
    <property type="project" value="InterPro"/>
</dbReference>
<evidence type="ECO:0000256" key="17">
    <source>
        <dbReference type="ARBA" id="ARBA00065734"/>
    </source>
</evidence>
<keyword evidence="23" id="KW-0031">Aminopeptidase</keyword>
<comment type="cofactor">
    <cofactor evidence="2">
        <name>Mn(2+)</name>
        <dbReference type="ChEBI" id="CHEBI:29035"/>
    </cofactor>
</comment>
<dbReference type="Gene3D" id="3.90.230.10">
    <property type="entry name" value="Creatinase/methionine aminopeptidase superfamily"/>
    <property type="match status" value="1"/>
</dbReference>
<keyword evidence="9" id="KW-0645">Protease</keyword>
<comment type="subunit">
    <text evidence="17">Component of the Ubi complex metabolon, which regroups five ubiquinone biosynthesis proteins (UbiE, UbiF, UbiG, UbiH and UbiI) and two accessory factors (UbiK and the lipid-binding protein UbiJ).</text>
</comment>
<comment type="similarity">
    <text evidence="5">Belongs to the UbiH/COQ6 family.</text>
</comment>
<dbReference type="SUPFAM" id="SSF55920">
    <property type="entry name" value="Creatinase/aminopeptidase"/>
    <property type="match status" value="1"/>
</dbReference>
<evidence type="ECO:0000313" key="23">
    <source>
        <dbReference type="EMBL" id="VFS62925.1"/>
    </source>
</evidence>
<dbReference type="PANTHER" id="PTHR43226:SF4">
    <property type="entry name" value="XAA-PRO AMINOPEPTIDASE 3"/>
    <property type="match status" value="1"/>
</dbReference>
<comment type="catalytic activity">
    <reaction evidence="1">
        <text>Release of any N-terminal amino acid, including proline, that is linked to proline, even from a dipeptide or tripeptide.</text>
        <dbReference type="EC" id="3.4.11.9"/>
    </reaction>
</comment>
<evidence type="ECO:0000256" key="4">
    <source>
        <dbReference type="ARBA" id="ARBA00004749"/>
    </source>
</evidence>
<dbReference type="SUPFAM" id="SSF53092">
    <property type="entry name" value="Creatinase/prolidase N-terminal domain"/>
    <property type="match status" value="1"/>
</dbReference>
<dbReference type="CDD" id="cd01087">
    <property type="entry name" value="Prolidase"/>
    <property type="match status" value="1"/>
</dbReference>
<evidence type="ECO:0000256" key="14">
    <source>
        <dbReference type="ARBA" id="ARBA00023033"/>
    </source>
</evidence>
<dbReference type="InterPro" id="IPR002938">
    <property type="entry name" value="FAD-bd"/>
</dbReference>
<dbReference type="EC" id="3.4.11.9" evidence="7"/>